<sequence>MQKNDKCFNFALTLSKINLAKSLYPVRELCVYEALNYYISTTEKLRNSTKLLVSFIKPHRAVTSSTIGRWIKS</sequence>
<name>A0AAD9Q7I7_ACRCE</name>
<reference evidence="1" key="1">
    <citation type="journal article" date="2023" name="G3 (Bethesda)">
        <title>Whole genome assembly and annotation of the endangered Caribbean coral Acropora cervicornis.</title>
        <authorList>
            <person name="Selwyn J.D."/>
            <person name="Vollmer S.V."/>
        </authorList>
    </citation>
    <scope>NUCLEOTIDE SEQUENCE</scope>
    <source>
        <strain evidence="1">K2</strain>
    </source>
</reference>
<feature type="non-terminal residue" evidence="1">
    <location>
        <position position="73"/>
    </location>
</feature>
<proteinExistence type="predicted"/>
<dbReference type="EMBL" id="JARQWQ010000058">
    <property type="protein sequence ID" value="KAK2556014.1"/>
    <property type="molecule type" value="Genomic_DNA"/>
</dbReference>
<gene>
    <name evidence="1" type="ORF">P5673_022007</name>
</gene>
<dbReference type="AlphaFoldDB" id="A0AAD9Q7I7"/>
<organism evidence="1 2">
    <name type="scientific">Acropora cervicornis</name>
    <name type="common">Staghorn coral</name>
    <dbReference type="NCBI Taxonomy" id="6130"/>
    <lineage>
        <taxon>Eukaryota</taxon>
        <taxon>Metazoa</taxon>
        <taxon>Cnidaria</taxon>
        <taxon>Anthozoa</taxon>
        <taxon>Hexacorallia</taxon>
        <taxon>Scleractinia</taxon>
        <taxon>Astrocoeniina</taxon>
        <taxon>Acroporidae</taxon>
        <taxon>Acropora</taxon>
    </lineage>
</organism>
<comment type="caution">
    <text evidence="1">The sequence shown here is derived from an EMBL/GenBank/DDBJ whole genome shotgun (WGS) entry which is preliminary data.</text>
</comment>
<accession>A0AAD9Q7I7</accession>
<dbReference type="PANTHER" id="PTHR35617">
    <property type="entry name" value="PHAGE_INTEGRASE DOMAIN-CONTAINING PROTEIN"/>
    <property type="match status" value="1"/>
</dbReference>
<dbReference type="PANTHER" id="PTHR35617:SF3">
    <property type="entry name" value="CORE-BINDING (CB) DOMAIN-CONTAINING PROTEIN"/>
    <property type="match status" value="1"/>
</dbReference>
<reference evidence="1" key="2">
    <citation type="journal article" date="2023" name="Science">
        <title>Genomic signatures of disease resistance in endangered staghorn corals.</title>
        <authorList>
            <person name="Vollmer S.V."/>
            <person name="Selwyn J.D."/>
            <person name="Despard B.A."/>
            <person name="Roesel C.L."/>
        </authorList>
    </citation>
    <scope>NUCLEOTIDE SEQUENCE</scope>
    <source>
        <strain evidence="1">K2</strain>
    </source>
</reference>
<evidence type="ECO:0000313" key="1">
    <source>
        <dbReference type="EMBL" id="KAK2556014.1"/>
    </source>
</evidence>
<protein>
    <submittedName>
        <fullName evidence="1">Uncharacterized protein</fullName>
    </submittedName>
</protein>
<keyword evidence="2" id="KW-1185">Reference proteome</keyword>
<evidence type="ECO:0000313" key="2">
    <source>
        <dbReference type="Proteomes" id="UP001249851"/>
    </source>
</evidence>
<dbReference type="Proteomes" id="UP001249851">
    <property type="component" value="Unassembled WGS sequence"/>
</dbReference>